<dbReference type="OrthoDB" id="979826at2"/>
<reference evidence="2" key="1">
    <citation type="submission" date="2014-11" db="EMBL/GenBank/DDBJ databases">
        <title>Genome sequencing of Roseivirga sp. D-25.</title>
        <authorList>
            <person name="Selvaratnam C."/>
            <person name="Thevarajoo S."/>
            <person name="Goh K.M."/>
            <person name="Eee R."/>
            <person name="Chan K.-G."/>
            <person name="Chong C.S."/>
        </authorList>
    </citation>
    <scope>NUCLEOTIDE SEQUENCE [LARGE SCALE GENOMIC DNA]</scope>
    <source>
        <strain evidence="2">D-25</strain>
    </source>
</reference>
<dbReference type="RefSeq" id="WP_053224538.1">
    <property type="nucleotide sequence ID" value="NZ_JSVA01000017.1"/>
</dbReference>
<evidence type="ECO:0000313" key="2">
    <source>
        <dbReference type="Proteomes" id="UP000036908"/>
    </source>
</evidence>
<name>A0A0L8AIB6_9BACT</name>
<dbReference type="EMBL" id="JSVA01000017">
    <property type="protein sequence ID" value="KOF02012.1"/>
    <property type="molecule type" value="Genomic_DNA"/>
</dbReference>
<dbReference type="AlphaFoldDB" id="A0A0L8AIB6"/>
<keyword evidence="2" id="KW-1185">Reference proteome</keyword>
<proteinExistence type="predicted"/>
<evidence type="ECO:0000313" key="1">
    <source>
        <dbReference type="EMBL" id="KOF02012.1"/>
    </source>
</evidence>
<organism evidence="1 2">
    <name type="scientific">Roseivirga seohaensis subsp. aquiponti</name>
    <dbReference type="NCBI Taxonomy" id="1566026"/>
    <lineage>
        <taxon>Bacteria</taxon>
        <taxon>Pseudomonadati</taxon>
        <taxon>Bacteroidota</taxon>
        <taxon>Cytophagia</taxon>
        <taxon>Cytophagales</taxon>
        <taxon>Roseivirgaceae</taxon>
        <taxon>Roseivirga</taxon>
    </lineage>
</organism>
<sequence>MKLEEYKHINALHKLLGKIRYGDKLDSDDIDFFATSPLIVDIHKMVSEEWIKLSKEKGYLSDSDSEKMFFEFDSYTGQMFKNRIDNWDNQMIEAVKKWNQEQIEEYAILMIVPLKYDQSELDKLTNYLKNRIG</sequence>
<protein>
    <submittedName>
        <fullName evidence="1">Uncharacterized protein</fullName>
    </submittedName>
</protein>
<dbReference type="Proteomes" id="UP000036908">
    <property type="component" value="Unassembled WGS sequence"/>
</dbReference>
<accession>A0A0L8AIB6</accession>
<gene>
    <name evidence="1" type="ORF">OB69_14905</name>
</gene>
<comment type="caution">
    <text evidence="1">The sequence shown here is derived from an EMBL/GenBank/DDBJ whole genome shotgun (WGS) entry which is preliminary data.</text>
</comment>
<dbReference type="PATRIC" id="fig|1566026.4.peg.1295"/>